<keyword evidence="2" id="KW-1185">Reference proteome</keyword>
<reference evidence="1" key="1">
    <citation type="journal article" date="2021" name="Nat. Commun.">
        <title>Genetic determinants of endophytism in the Arabidopsis root mycobiome.</title>
        <authorList>
            <person name="Mesny F."/>
            <person name="Miyauchi S."/>
            <person name="Thiergart T."/>
            <person name="Pickel B."/>
            <person name="Atanasova L."/>
            <person name="Karlsson M."/>
            <person name="Huettel B."/>
            <person name="Barry K.W."/>
            <person name="Haridas S."/>
            <person name="Chen C."/>
            <person name="Bauer D."/>
            <person name="Andreopoulos W."/>
            <person name="Pangilinan J."/>
            <person name="LaButti K."/>
            <person name="Riley R."/>
            <person name="Lipzen A."/>
            <person name="Clum A."/>
            <person name="Drula E."/>
            <person name="Henrissat B."/>
            <person name="Kohler A."/>
            <person name="Grigoriev I.V."/>
            <person name="Martin F.M."/>
            <person name="Hacquard S."/>
        </authorList>
    </citation>
    <scope>NUCLEOTIDE SEQUENCE</scope>
    <source>
        <strain evidence="1">MPI-SDFR-AT-0073</strain>
    </source>
</reference>
<evidence type="ECO:0000313" key="2">
    <source>
        <dbReference type="Proteomes" id="UP000758603"/>
    </source>
</evidence>
<sequence>MTTSNVNMVCRYSLYSISSTNHCFTLVAGTITRPITNLVRVYALFHDEISYINDQAISSPRTRTEINFRVLDDYSGRACENRGLCGGRKPFSAWLRFGS</sequence>
<dbReference type="RefSeq" id="XP_045964825.1">
    <property type="nucleotide sequence ID" value="XM_046105539.1"/>
</dbReference>
<proteinExistence type="predicted"/>
<dbReference type="EMBL" id="JAGPXC010000001">
    <property type="protein sequence ID" value="KAH6660694.1"/>
    <property type="molecule type" value="Genomic_DNA"/>
</dbReference>
<protein>
    <submittedName>
        <fullName evidence="1">Uncharacterized protein</fullName>
    </submittedName>
</protein>
<dbReference type="AlphaFoldDB" id="A0A9P9A5B3"/>
<evidence type="ECO:0000313" key="1">
    <source>
        <dbReference type="EMBL" id="KAH6660694.1"/>
    </source>
</evidence>
<name>A0A9P9A5B3_9PEZI</name>
<comment type="caution">
    <text evidence="1">The sequence shown here is derived from an EMBL/GenBank/DDBJ whole genome shotgun (WGS) entry which is preliminary data.</text>
</comment>
<dbReference type="GeneID" id="70134430"/>
<accession>A0A9P9A5B3</accession>
<gene>
    <name evidence="1" type="ORF">BKA67DRAFT_62576</name>
</gene>
<dbReference type="Proteomes" id="UP000758603">
    <property type="component" value="Unassembled WGS sequence"/>
</dbReference>
<organism evidence="1 2">
    <name type="scientific">Truncatella angustata</name>
    <dbReference type="NCBI Taxonomy" id="152316"/>
    <lineage>
        <taxon>Eukaryota</taxon>
        <taxon>Fungi</taxon>
        <taxon>Dikarya</taxon>
        <taxon>Ascomycota</taxon>
        <taxon>Pezizomycotina</taxon>
        <taxon>Sordariomycetes</taxon>
        <taxon>Xylariomycetidae</taxon>
        <taxon>Amphisphaeriales</taxon>
        <taxon>Sporocadaceae</taxon>
        <taxon>Truncatella</taxon>
    </lineage>
</organism>